<evidence type="ECO:0000313" key="2">
    <source>
        <dbReference type="Proteomes" id="UP000183050"/>
    </source>
</evidence>
<organism evidence="1 2">
    <name type="scientific">Rhizobium leguminosarum</name>
    <dbReference type="NCBI Taxonomy" id="384"/>
    <lineage>
        <taxon>Bacteria</taxon>
        <taxon>Pseudomonadati</taxon>
        <taxon>Pseudomonadota</taxon>
        <taxon>Alphaproteobacteria</taxon>
        <taxon>Hyphomicrobiales</taxon>
        <taxon>Rhizobiaceae</taxon>
        <taxon>Rhizobium/Agrobacterium group</taxon>
        <taxon>Rhizobium</taxon>
    </lineage>
</organism>
<name>A0A1L3ZPW9_RHILE</name>
<protein>
    <submittedName>
        <fullName evidence="1">Uncharacterized protein</fullName>
    </submittedName>
</protein>
<keyword evidence="1" id="KW-0614">Plasmid</keyword>
<reference evidence="1 2" key="1">
    <citation type="submission" date="2016-11" db="EMBL/GenBank/DDBJ databases">
        <title>Rhizobium leguminosarum bv. viciae strain Vaf12 isolated from Vavilovia formosa root nodules from Russia, Dagestan.</title>
        <authorList>
            <person name="Kimeklis A."/>
        </authorList>
    </citation>
    <scope>NUCLEOTIDE SEQUENCE [LARGE SCALE GENOMIC DNA]</scope>
    <source>
        <strain evidence="1 2">Vaf-108</strain>
        <plasmid evidence="2">Plasmid unnamed8 sequence</plasmid>
    </source>
</reference>
<accession>A0A1L3ZPW9</accession>
<dbReference type="RefSeq" id="WP_072642696.1">
    <property type="nucleotide sequence ID" value="NZ_CP018236.1"/>
</dbReference>
<dbReference type="EMBL" id="CP018236">
    <property type="protein sequence ID" value="API57694.1"/>
    <property type="molecule type" value="Genomic_DNA"/>
</dbReference>
<gene>
    <name evidence="1" type="ORF">BMW22_41145</name>
</gene>
<sequence>MSNIIAFPVIHPGDVSKLGEIDMLAQESMEGVRDQIQDISNWLIAVQQELATAVATSVGQPETSNTNLPAEQSWA</sequence>
<evidence type="ECO:0000313" key="1">
    <source>
        <dbReference type="EMBL" id="API57694.1"/>
    </source>
</evidence>
<geneLocation type="plasmid" evidence="2">
    <name>unnamed8 sequence</name>
</geneLocation>
<dbReference type="AlphaFoldDB" id="A0A1L3ZPW9"/>
<dbReference type="Proteomes" id="UP000183050">
    <property type="component" value="Plasmid unnamed8"/>
</dbReference>
<proteinExistence type="predicted"/>